<dbReference type="SUPFAM" id="SSF52091">
    <property type="entry name" value="SpoIIaa-like"/>
    <property type="match status" value="1"/>
</dbReference>
<keyword evidence="5" id="KW-1185">Reference proteome</keyword>
<dbReference type="InterPro" id="IPR051932">
    <property type="entry name" value="Bact_StressResp_Reg"/>
</dbReference>
<dbReference type="PROSITE" id="PS50801">
    <property type="entry name" value="STAS"/>
    <property type="match status" value="1"/>
</dbReference>
<accession>A0ABT5BYW5</accession>
<gene>
    <name evidence="4" type="ORF">POL72_14400</name>
</gene>
<dbReference type="InterPro" id="IPR003018">
    <property type="entry name" value="GAF"/>
</dbReference>
<dbReference type="PANTHER" id="PTHR33745">
    <property type="entry name" value="RSBT ANTAGONIST PROTEIN RSBS-RELATED"/>
    <property type="match status" value="1"/>
</dbReference>
<dbReference type="Pfam" id="PF01590">
    <property type="entry name" value="GAF"/>
    <property type="match status" value="1"/>
</dbReference>
<protein>
    <submittedName>
        <fullName evidence="4">GAF domain-containing protein</fullName>
    </submittedName>
</protein>
<feature type="domain" description="STAS" evidence="3">
    <location>
        <begin position="423"/>
        <end position="534"/>
    </location>
</feature>
<reference evidence="4 5" key="1">
    <citation type="submission" date="2023-01" db="EMBL/GenBank/DDBJ databases">
        <title>Minimal conservation of predation-associated metabolite biosynthetic gene clusters underscores biosynthetic potential of Myxococcota including descriptions for ten novel species: Archangium lansinium sp. nov., Myxococcus landrumus sp. nov., Nannocystis bai.</title>
        <authorList>
            <person name="Ahearne A."/>
            <person name="Stevens C."/>
            <person name="Dowd S."/>
        </authorList>
    </citation>
    <scope>NUCLEOTIDE SEQUENCE [LARGE SCALE GENOMIC DNA]</scope>
    <source>
        <strain evidence="4 5">WIWO2</strain>
    </source>
</reference>
<evidence type="ECO:0000313" key="5">
    <source>
        <dbReference type="Proteomes" id="UP001217485"/>
    </source>
</evidence>
<dbReference type="CDD" id="cd07041">
    <property type="entry name" value="STAS_RsbR_RsbS_like"/>
    <property type="match status" value="1"/>
</dbReference>
<name>A0ABT5BYW5_9BACT</name>
<dbReference type="Gene3D" id="3.30.450.40">
    <property type="match status" value="2"/>
</dbReference>
<dbReference type="Proteomes" id="UP001217485">
    <property type="component" value="Unassembled WGS sequence"/>
</dbReference>
<dbReference type="Gene3D" id="3.30.750.24">
    <property type="entry name" value="STAS domain"/>
    <property type="match status" value="1"/>
</dbReference>
<evidence type="ECO:0000313" key="4">
    <source>
        <dbReference type="EMBL" id="MDC0678933.1"/>
    </source>
</evidence>
<evidence type="ECO:0000256" key="1">
    <source>
        <dbReference type="ARBA" id="ARBA00022553"/>
    </source>
</evidence>
<comment type="caution">
    <text evidence="4">The sequence shown here is derived from an EMBL/GenBank/DDBJ whole genome shotgun (WGS) entry which is preliminary data.</text>
</comment>
<sequence length="564" mass="59837">MTDSDDRRSPAARDGTRDEIPAPLASRQAPTITSGPDGHQHGQPASDGPRKVGGTPAPLDLVPAMIAATRAITCATDEASLFAAAVESLSCLGHDAFYLSRFCDDANSVLEIVGVWKRGGAPPVPAGTRLQRSAYPGLEKIAAGDPILYEDCATDPRLHETTRRLMVDKMGIRSMALFPLMHGDRLLGSLSANYGAPHVYSPEERQLLTLVAQLSAVTLLGIRSRKQIDEKVRLVEALYRAGDAVAVISEEAPLLDRTAELLVNEVGYVISWIGLVDPERGVLASRAGLGRNFGVDLSIVHPLDNPRSAAVAAFHQGHPVVRHDLHERREAEAWGEAATNAGLRTGVYVPLRAGGEALGVLGVGSSDERITEDEVALIAAFGNQLAAAILRARRDRERTEQLAQIEQAYDRQARLLEVVRELSTPVIPVHDGILVLPLVGTVDSNRSAQIMGSLLSAIEREQASVVLIDVTGVPMVDTGVADHLLRAVRAAALLGAEVVLVGIAPTVAQTIVQLGVDLSGVTTRGDLQAGIAHALRRRGLEIRPLQAAAAAPPGAGGARLRKVR</sequence>
<dbReference type="InterPro" id="IPR029016">
    <property type="entry name" value="GAF-like_dom_sf"/>
</dbReference>
<dbReference type="InterPro" id="IPR036513">
    <property type="entry name" value="STAS_dom_sf"/>
</dbReference>
<dbReference type="InterPro" id="IPR002645">
    <property type="entry name" value="STAS_dom"/>
</dbReference>
<dbReference type="EMBL" id="JAQNDK010000001">
    <property type="protein sequence ID" value="MDC0678933.1"/>
    <property type="molecule type" value="Genomic_DNA"/>
</dbReference>
<evidence type="ECO:0000256" key="2">
    <source>
        <dbReference type="SAM" id="MobiDB-lite"/>
    </source>
</evidence>
<evidence type="ECO:0000259" key="3">
    <source>
        <dbReference type="PROSITE" id="PS50801"/>
    </source>
</evidence>
<dbReference type="PANTHER" id="PTHR33745:SF3">
    <property type="entry name" value="RSBT CO-ANTAGONIST PROTEIN RSBRC"/>
    <property type="match status" value="1"/>
</dbReference>
<dbReference type="SMART" id="SM00065">
    <property type="entry name" value="GAF"/>
    <property type="match status" value="2"/>
</dbReference>
<dbReference type="Pfam" id="PF13185">
    <property type="entry name" value="GAF_2"/>
    <property type="match status" value="1"/>
</dbReference>
<proteinExistence type="predicted"/>
<dbReference type="SUPFAM" id="SSF55781">
    <property type="entry name" value="GAF domain-like"/>
    <property type="match status" value="2"/>
</dbReference>
<keyword evidence="1" id="KW-0597">Phosphoprotein</keyword>
<organism evidence="4 5">
    <name type="scientific">Sorangium atrum</name>
    <dbReference type="NCBI Taxonomy" id="2995308"/>
    <lineage>
        <taxon>Bacteria</taxon>
        <taxon>Pseudomonadati</taxon>
        <taxon>Myxococcota</taxon>
        <taxon>Polyangia</taxon>
        <taxon>Polyangiales</taxon>
        <taxon>Polyangiaceae</taxon>
        <taxon>Sorangium</taxon>
    </lineage>
</organism>
<feature type="region of interest" description="Disordered" evidence="2">
    <location>
        <begin position="1"/>
        <end position="57"/>
    </location>
</feature>
<feature type="compositionally biased region" description="Basic and acidic residues" evidence="2">
    <location>
        <begin position="1"/>
        <end position="20"/>
    </location>
</feature>
<dbReference type="Pfam" id="PF01740">
    <property type="entry name" value="STAS"/>
    <property type="match status" value="1"/>
</dbReference>
<dbReference type="RefSeq" id="WP_272095793.1">
    <property type="nucleotide sequence ID" value="NZ_JAQNDK010000001.1"/>
</dbReference>